<feature type="non-terminal residue" evidence="1">
    <location>
        <position position="1"/>
    </location>
</feature>
<organism evidence="1 2">
    <name type="scientific">Rotaria magnacalcarata</name>
    <dbReference type="NCBI Taxonomy" id="392030"/>
    <lineage>
        <taxon>Eukaryota</taxon>
        <taxon>Metazoa</taxon>
        <taxon>Spiralia</taxon>
        <taxon>Gnathifera</taxon>
        <taxon>Rotifera</taxon>
        <taxon>Eurotatoria</taxon>
        <taxon>Bdelloidea</taxon>
        <taxon>Philodinida</taxon>
        <taxon>Philodinidae</taxon>
        <taxon>Rotaria</taxon>
    </lineage>
</organism>
<accession>A0A821EZ26</accession>
<sequence>ASSSNAPIQVFQAEDYYNEHLKTSYFPLAPVNTSVVPLNFSTPNIYVYGRLTDVYAKAENYPATFQFYIHYYQSNSYGTSDSTPLTVIFYSRTGE</sequence>
<evidence type="ECO:0000313" key="1">
    <source>
        <dbReference type="EMBL" id="CAF4644928.1"/>
    </source>
</evidence>
<proteinExistence type="predicted"/>
<protein>
    <submittedName>
        <fullName evidence="1">Uncharacterized protein</fullName>
    </submittedName>
</protein>
<feature type="non-terminal residue" evidence="1">
    <location>
        <position position="95"/>
    </location>
</feature>
<dbReference type="AlphaFoldDB" id="A0A821EZ26"/>
<dbReference type="EMBL" id="CAJOBG010084873">
    <property type="protein sequence ID" value="CAF4644928.1"/>
    <property type="molecule type" value="Genomic_DNA"/>
</dbReference>
<reference evidence="1" key="1">
    <citation type="submission" date="2021-02" db="EMBL/GenBank/DDBJ databases">
        <authorList>
            <person name="Nowell W R."/>
        </authorList>
    </citation>
    <scope>NUCLEOTIDE SEQUENCE</scope>
</reference>
<dbReference type="Proteomes" id="UP000663866">
    <property type="component" value="Unassembled WGS sequence"/>
</dbReference>
<name>A0A821EZ26_9BILA</name>
<evidence type="ECO:0000313" key="2">
    <source>
        <dbReference type="Proteomes" id="UP000663866"/>
    </source>
</evidence>
<keyword evidence="2" id="KW-1185">Reference proteome</keyword>
<gene>
    <name evidence="1" type="ORF">OVN521_LOCUS46645</name>
</gene>
<comment type="caution">
    <text evidence="1">The sequence shown here is derived from an EMBL/GenBank/DDBJ whole genome shotgun (WGS) entry which is preliminary data.</text>
</comment>